<sequence>MTVVGEGESPVFRIASGDNSLEVTVERGEARVAFRHGAAGRAERDGGDLCFDAPLSRMLAVSTGRPWRIALPGAREPEVRRTPQGLAVRCAVGGLAAEVAFAFVRGLLRLDVTWRNTGERGYEDVVLGVALPLPCRRASAVTLPQVLYRGNPSADPARTVPRLGVGPHRALVVEEHRLPVPCAHAEWRSRGRVPTWYATLYAAEPGEGSLGAVQRGHVTLLAMNGALMFNGVPDTAYVHKGKTAPYDGGYLDLPPGAVHRAHYALDWGVAAHPGHGFRPLVHQGLGLYAPEGARPLTLDRIVHYKTAAMDRRWHEAGGAAGFLKFTGPGHTPGFLYGWTGQSLKLAWCDARVGLERDQPWRVDRCRRAVDFYLDGSAAGAPPGLRMSFYSTEDRAWSAFERDGETFISSRAYGDALCDLADVIELLGAHGHAVPRRWIRALAEGADTACATTASATVPPLGWRLDGSPLPQEPGAAGLACVLALLKAHRITGEAHMLRRGEQLVAHYRHRHADDWARPFARATLDAVCEDKEGGIAYFLCVYELLLLAGGERRRAWAEEAADWLLTWVYQWDPPFESGFRTAGWPGVSVQNHHVDVFFPAYELARLGELTGREVYRRLGELILYAFGQGICTKAGEWGFEGLGEQAEGFFPTNWQARGTSNTWNPSWVTAQVLSQALRMRAAGQPSPWRAGSGRCTPRGR</sequence>
<accession>A0ABU2X7E2</accession>
<protein>
    <submittedName>
        <fullName evidence="1">Uncharacterized protein</fullName>
    </submittedName>
</protein>
<evidence type="ECO:0000313" key="2">
    <source>
        <dbReference type="Proteomes" id="UP001180754"/>
    </source>
</evidence>
<name>A0ABU2X7E2_9ACTN</name>
<organism evidence="1 2">
    <name type="scientific">Streptomyces lonegramiae</name>
    <dbReference type="NCBI Taxonomy" id="3075524"/>
    <lineage>
        <taxon>Bacteria</taxon>
        <taxon>Bacillati</taxon>
        <taxon>Actinomycetota</taxon>
        <taxon>Actinomycetes</taxon>
        <taxon>Kitasatosporales</taxon>
        <taxon>Streptomycetaceae</taxon>
        <taxon>Streptomyces</taxon>
    </lineage>
</organism>
<proteinExistence type="predicted"/>
<gene>
    <name evidence="1" type="ORF">RND15_03780</name>
</gene>
<dbReference type="SUPFAM" id="SSF48208">
    <property type="entry name" value="Six-hairpin glycosidases"/>
    <property type="match status" value="1"/>
</dbReference>
<reference evidence="1" key="1">
    <citation type="submission" date="2024-05" db="EMBL/GenBank/DDBJ databases">
        <title>30 novel species of actinomycetes from the DSMZ collection.</title>
        <authorList>
            <person name="Nouioui I."/>
        </authorList>
    </citation>
    <scope>NUCLEOTIDE SEQUENCE</scope>
    <source>
        <strain evidence="1">DSM 41529</strain>
    </source>
</reference>
<dbReference type="Proteomes" id="UP001180754">
    <property type="component" value="Unassembled WGS sequence"/>
</dbReference>
<keyword evidence="2" id="KW-1185">Reference proteome</keyword>
<evidence type="ECO:0000313" key="1">
    <source>
        <dbReference type="EMBL" id="MDT0541839.1"/>
    </source>
</evidence>
<comment type="caution">
    <text evidence="1">The sequence shown here is derived from an EMBL/GenBank/DDBJ whole genome shotgun (WGS) entry which is preliminary data.</text>
</comment>
<dbReference type="InterPro" id="IPR008928">
    <property type="entry name" value="6-hairpin_glycosidase_sf"/>
</dbReference>
<dbReference type="EMBL" id="JAVRFD010000001">
    <property type="protein sequence ID" value="MDT0541839.1"/>
    <property type="molecule type" value="Genomic_DNA"/>
</dbReference>